<accession>A0A427YWK5</accession>
<sequence>MLPTLLLSLLLSVFAIFGSANPIAAPEAGAPVKRCTTNAECLRQRQPLLKPHPKRSRALAPRASGTSYSTRGYFKIVTTDGTTYGYLSSAANQGRFTNIVSSTTGALVLDASISLTGTTSSSGIGLQIDAADNYNTYPWISMIVNDTTTVDVNTGTYSYLIPVGTTSSNPNPTASQVGISYQSIPTGQAETFVWTYNPTTSEITATWTNTNTAANGASVTLQTAASKYGVYWTPSASTYITHNTAAQQVH</sequence>
<name>A0A427YWK5_9TREE</name>
<reference evidence="2 3" key="1">
    <citation type="submission" date="2018-11" db="EMBL/GenBank/DDBJ databases">
        <title>Genome sequence of Saitozyma podzolica DSM 27192.</title>
        <authorList>
            <person name="Aliyu H."/>
            <person name="Gorte O."/>
            <person name="Ochsenreither K."/>
        </authorList>
    </citation>
    <scope>NUCLEOTIDE SEQUENCE [LARGE SCALE GENOMIC DNA]</scope>
    <source>
        <strain evidence="2 3">DSM 27192</strain>
    </source>
</reference>
<gene>
    <name evidence="2" type="ORF">EHS25_000574</name>
</gene>
<dbReference type="Proteomes" id="UP000279259">
    <property type="component" value="Unassembled WGS sequence"/>
</dbReference>
<proteinExistence type="predicted"/>
<evidence type="ECO:0000313" key="2">
    <source>
        <dbReference type="EMBL" id="RSH95482.1"/>
    </source>
</evidence>
<organism evidence="2 3">
    <name type="scientific">Saitozyma podzolica</name>
    <dbReference type="NCBI Taxonomy" id="1890683"/>
    <lineage>
        <taxon>Eukaryota</taxon>
        <taxon>Fungi</taxon>
        <taxon>Dikarya</taxon>
        <taxon>Basidiomycota</taxon>
        <taxon>Agaricomycotina</taxon>
        <taxon>Tremellomycetes</taxon>
        <taxon>Tremellales</taxon>
        <taxon>Trimorphomycetaceae</taxon>
        <taxon>Saitozyma</taxon>
    </lineage>
</organism>
<keyword evidence="1" id="KW-0732">Signal</keyword>
<dbReference type="OrthoDB" id="4584900at2759"/>
<dbReference type="EMBL" id="RSCD01000001">
    <property type="protein sequence ID" value="RSH95482.1"/>
    <property type="molecule type" value="Genomic_DNA"/>
</dbReference>
<protein>
    <submittedName>
        <fullName evidence="2">Uncharacterized protein</fullName>
    </submittedName>
</protein>
<comment type="caution">
    <text evidence="2">The sequence shown here is derived from an EMBL/GenBank/DDBJ whole genome shotgun (WGS) entry which is preliminary data.</text>
</comment>
<evidence type="ECO:0000313" key="3">
    <source>
        <dbReference type="Proteomes" id="UP000279259"/>
    </source>
</evidence>
<dbReference type="AlphaFoldDB" id="A0A427YWK5"/>
<keyword evidence="3" id="KW-1185">Reference proteome</keyword>
<feature type="signal peptide" evidence="1">
    <location>
        <begin position="1"/>
        <end position="20"/>
    </location>
</feature>
<feature type="chain" id="PRO_5019199645" evidence="1">
    <location>
        <begin position="21"/>
        <end position="250"/>
    </location>
</feature>
<evidence type="ECO:0000256" key="1">
    <source>
        <dbReference type="SAM" id="SignalP"/>
    </source>
</evidence>